<keyword evidence="3" id="KW-0808">Transferase</keyword>
<feature type="domain" description="Tudor" evidence="4">
    <location>
        <begin position="533"/>
        <end position="599"/>
    </location>
</feature>
<comment type="similarity">
    <text evidence="1">Belongs to the UDP-glycosyltransferase family.</text>
</comment>
<sequence>MAKGHTIPFLHLAHVLLNRHVTVTILTTPANRPFIAQSLSGTPASILELPFPENIPGVPAGVESIDALPSVSFFLIQTIVLSTQLMKPDLERALENIQPPVNNNMETKTTVVPDFPWIKVTRNECDTSVENGEDESIALEFITKTTEATHNSFGIIFNSFYELEPVFVDYWSREAGLKSWPVGPLCLHAISSSKPTKAEGRAVVIHQWLDEKIEKESSSVLYVAFGSQATVSSEQLREIAKGLEDSNVNFLWVLRKSQAEMAEPSEEYKFFEGFENRVKNRGMVVRGWVDQMQILNHKSVKGFLSHCGWNSVIESISSGVPILAWPLAAEQPLNAKMVVEEIKVGLRVESWDGSLNGVVKSEEVSKMVKELMEGEMGKEVRKKAEEVAVMGHKAVEEGHTIPLLHLAHVLLNRHVTVTFLTTPANRPFIAQSLSGTSAAILELPFPENMPGEQDDNNMETETGTVVPDFPWIKLARNEFFPRVKSDEEESIALEFQSKTIEASSNSFGIIFNSFYELEPVFVDYWNRKVGPKSWPVGPLCLHAMPSNSTKTESRADDVHQWLDEKIEKGSSSVLYVAFGSQATVSSEQLREIAKGLVDSNVNFLWVVRKSQAEECIKFFEGFENRVKNRGMVVRGWVDQMEILNHKSVKGFLSHCGWNSVMESISAGVPILAWPMGAEQPLNAKMVAEEMKVGLRVKSCDGSLNGVVKSEEVSTMVKELMEGEKGKEVRKNVEEIAVMGHKAVEEGFLRRGGDFGGEEIEDGFELGEVEFGGEELGAEEGESGEMGVGEAFGFEEIECGDDLMEVVRKGKVVGRCVGMDYADGFEVAEIFTVGCTELDEGGGGRKRKRKRVWFGFGFGFGIGIKMKAALCHTIPLLHLTRLFLRRNIPVTFITTPANRSFIANSLSDTSVSIIDLPFPESVPGIPAGVESTDSLPSMSLVPSFAMATALMKPDFDRALRNLDPSPSFIVSDGFLWWTLDSASELGLPRLVSYGMSTYAQVLIRVSIQYGLFHGVRNDEPITVPPFPCIKIRKDDLPMFSDPNPGSEFIGKTMEATSRSFGMIVNSFYSIESTYADYFSRNFGPRSWCIGPLCLGSPLRNTGPANNSMIIRWLDQKRDQEEGYVLYVAFGSQAEISSEQIKEISIGLEESEVNFLWVLRKKENDESNNIDGFEKRVRKTNRGMVVRDWVEQREILNHQSVQGFLSHCGWNAVMESICAQVPILAWPLTADQPLNAKMVVEEIKVGLRIESCDGSTKGFVKSQGLKKKVKELMEGETGKEVRRKVKEVGAIAKKGMEESGSSWQALDSLINEALSSKSNLKMGSESQNTKISSSNLDHHHHHVVLFPFMAKGHTIPLLHLARVLLNRHVTITIFTTPANRTFITKFLEGTSAAIVELPFPKNIPGVPTGVESTEAFPTMSMSMFYSFVLGTQHMKPDLDRALENIQSPVSFMVSDGFLWWTLDSASKLGFPRLVFYGMSHYAMAVFHSLFNTKKSEQDNDNNNKQTETETETVVPDFPWIKLARSEYDPSVHMDKDESLAHEFMSKATEATNNSFGMIYNSFYELEPVFADYWNQKARPKSWPVGPLSLHDMSSSNSTKTENRGLVVHPWLDKESSSVLYVAFGSQATVSSEQLREIAKGLEDSNVNFFWALRKSEPEENKFLEEFENRVKNRGIVVRGWVDQMEILNHKSVKGFFSHCGWNSVVESLSAGVPILGFPMMAEQPINAKMVAEEIKVGVRVKSCDGSLNGIVKSEEVSKMVKELMEGEVGKEVRKKAEEFAVMAHKAVEKGGSSWETLDLLLSSTKQNKQHHH</sequence>
<dbReference type="SUPFAM" id="SSF53756">
    <property type="entry name" value="UDP-Glycosyltransferase/glycogen phosphorylase"/>
    <property type="match status" value="4"/>
</dbReference>
<dbReference type="CDD" id="cd03784">
    <property type="entry name" value="GT1_Gtf-like"/>
    <property type="match status" value="4"/>
</dbReference>
<feature type="domain" description="Tudor" evidence="4">
    <location>
        <begin position="1085"/>
        <end position="1149"/>
    </location>
</feature>
<dbReference type="Proteomes" id="UP000583929">
    <property type="component" value="Unassembled WGS sequence"/>
</dbReference>
<evidence type="ECO:0000256" key="1">
    <source>
        <dbReference type="ARBA" id="ARBA00009995"/>
    </source>
</evidence>
<evidence type="ECO:0000313" key="6">
    <source>
        <dbReference type="Proteomes" id="UP000583929"/>
    </source>
</evidence>
<feature type="domain" description="Tudor" evidence="4">
    <location>
        <begin position="179"/>
        <end position="246"/>
    </location>
</feature>
<keyword evidence="2" id="KW-0328">Glycosyltransferase</keyword>
<dbReference type="PROSITE" id="PS50304">
    <property type="entry name" value="TUDOR"/>
    <property type="match status" value="3"/>
</dbReference>
<dbReference type="Pfam" id="PF00201">
    <property type="entry name" value="UDPGT"/>
    <property type="match status" value="4"/>
</dbReference>
<dbReference type="FunFam" id="3.40.50.2000:FF:000107">
    <property type="entry name" value="Glycosyltransferase"/>
    <property type="match status" value="4"/>
</dbReference>
<name>A0A7J6H5T6_CANSA</name>
<organism evidence="5 6">
    <name type="scientific">Cannabis sativa</name>
    <name type="common">Hemp</name>
    <name type="synonym">Marijuana</name>
    <dbReference type="NCBI Taxonomy" id="3483"/>
    <lineage>
        <taxon>Eukaryota</taxon>
        <taxon>Viridiplantae</taxon>
        <taxon>Streptophyta</taxon>
        <taxon>Embryophyta</taxon>
        <taxon>Tracheophyta</taxon>
        <taxon>Spermatophyta</taxon>
        <taxon>Magnoliopsida</taxon>
        <taxon>eudicotyledons</taxon>
        <taxon>Gunneridae</taxon>
        <taxon>Pentapetalae</taxon>
        <taxon>rosids</taxon>
        <taxon>fabids</taxon>
        <taxon>Rosales</taxon>
        <taxon>Cannabaceae</taxon>
        <taxon>Cannabis</taxon>
    </lineage>
</organism>
<dbReference type="InterPro" id="IPR002213">
    <property type="entry name" value="UDP_glucos_trans"/>
</dbReference>
<dbReference type="PANTHER" id="PTHR48047">
    <property type="entry name" value="GLYCOSYLTRANSFERASE"/>
    <property type="match status" value="1"/>
</dbReference>
<accession>A0A7J6H5T6</accession>
<comment type="caution">
    <text evidence="5">The sequence shown here is derived from an EMBL/GenBank/DDBJ whole genome shotgun (WGS) entry which is preliminary data.</text>
</comment>
<evidence type="ECO:0000313" key="5">
    <source>
        <dbReference type="EMBL" id="KAF4390656.1"/>
    </source>
</evidence>
<dbReference type="PROSITE" id="PS00375">
    <property type="entry name" value="UDPGT"/>
    <property type="match status" value="4"/>
</dbReference>
<reference evidence="5 6" key="1">
    <citation type="journal article" date="2020" name="bioRxiv">
        <title>Sequence and annotation of 42 cannabis genomes reveals extensive copy number variation in cannabinoid synthesis and pathogen resistance genes.</title>
        <authorList>
            <person name="Mckernan K.J."/>
            <person name="Helbert Y."/>
            <person name="Kane L.T."/>
            <person name="Ebling H."/>
            <person name="Zhang L."/>
            <person name="Liu B."/>
            <person name="Eaton Z."/>
            <person name="Mclaughlin S."/>
            <person name="Kingan S."/>
            <person name="Baybayan P."/>
            <person name="Concepcion G."/>
            <person name="Jordan M."/>
            <person name="Riva A."/>
            <person name="Barbazuk W."/>
            <person name="Harkins T."/>
        </authorList>
    </citation>
    <scope>NUCLEOTIDE SEQUENCE [LARGE SCALE GENOMIC DNA]</scope>
    <source>
        <strain evidence="6">cv. Jamaican Lion 4</strain>
        <tissue evidence="5">Leaf</tissue>
    </source>
</reference>
<dbReference type="Gene3D" id="3.40.50.2000">
    <property type="entry name" value="Glycogen Phosphorylase B"/>
    <property type="match status" value="9"/>
</dbReference>
<evidence type="ECO:0000256" key="3">
    <source>
        <dbReference type="ARBA" id="ARBA00022679"/>
    </source>
</evidence>
<dbReference type="InterPro" id="IPR002999">
    <property type="entry name" value="Tudor"/>
</dbReference>
<dbReference type="PANTHER" id="PTHR48047:SF51">
    <property type="entry name" value="GLYCOSYLTRANSFERASE"/>
    <property type="match status" value="1"/>
</dbReference>
<protein>
    <recommendedName>
        <fullName evidence="4">Tudor domain-containing protein</fullName>
    </recommendedName>
</protein>
<gene>
    <name evidence="5" type="ORF">G4B88_015546</name>
</gene>
<evidence type="ECO:0000256" key="2">
    <source>
        <dbReference type="ARBA" id="ARBA00022676"/>
    </source>
</evidence>
<dbReference type="InterPro" id="IPR035595">
    <property type="entry name" value="UDP_glycos_trans_CS"/>
</dbReference>
<dbReference type="GO" id="GO:0035251">
    <property type="term" value="F:UDP-glucosyltransferase activity"/>
    <property type="evidence" value="ECO:0007669"/>
    <property type="project" value="TreeGrafter"/>
</dbReference>
<dbReference type="EMBL" id="JAATIQ010000062">
    <property type="protein sequence ID" value="KAF4390656.1"/>
    <property type="molecule type" value="Genomic_DNA"/>
</dbReference>
<keyword evidence="6" id="KW-1185">Reference proteome</keyword>
<evidence type="ECO:0000259" key="4">
    <source>
        <dbReference type="PROSITE" id="PS50304"/>
    </source>
</evidence>
<proteinExistence type="inferred from homology"/>